<evidence type="ECO:0000313" key="2">
    <source>
        <dbReference type="EMBL" id="GAC33540.1"/>
    </source>
</evidence>
<protein>
    <recommendedName>
        <fullName evidence="4">Toxin CptA</fullName>
    </recommendedName>
</protein>
<evidence type="ECO:0000313" key="3">
    <source>
        <dbReference type="Proteomes" id="UP000006322"/>
    </source>
</evidence>
<dbReference type="InterPro" id="IPR009883">
    <property type="entry name" value="YgfX"/>
</dbReference>
<accession>K7ADX8</accession>
<dbReference type="Pfam" id="PF07254">
    <property type="entry name" value="Cpta_toxin"/>
    <property type="match status" value="1"/>
</dbReference>
<evidence type="ECO:0000256" key="1">
    <source>
        <dbReference type="SAM" id="Phobius"/>
    </source>
</evidence>
<keyword evidence="1" id="KW-0812">Transmembrane</keyword>
<dbReference type="EMBL" id="BAER01000064">
    <property type="protein sequence ID" value="GAC33540.1"/>
    <property type="molecule type" value="Genomic_DNA"/>
</dbReference>
<dbReference type="AlphaFoldDB" id="K7ADX8"/>
<proteinExistence type="predicted"/>
<gene>
    <name evidence="2" type="ORF">GPLA_2642</name>
</gene>
<keyword evidence="3" id="KW-1185">Reference proteome</keyword>
<reference evidence="3" key="1">
    <citation type="journal article" date="2014" name="Environ. Microbiol.">
        <title>Comparative genomics of the marine bacterial genus Glaciecola reveals the high degree of genomic diversity and genomic characteristic for cold adaptation.</title>
        <authorList>
            <person name="Qin Q.L."/>
            <person name="Xie B.B."/>
            <person name="Yu Y."/>
            <person name="Shu Y.L."/>
            <person name="Rong J.C."/>
            <person name="Zhang Y.J."/>
            <person name="Zhao D.L."/>
            <person name="Chen X.L."/>
            <person name="Zhang X.Y."/>
            <person name="Chen B."/>
            <person name="Zhou B.C."/>
            <person name="Zhang Y.Z."/>
        </authorList>
    </citation>
    <scope>NUCLEOTIDE SEQUENCE [LARGE SCALE GENOMIC DNA]</scope>
    <source>
        <strain evidence="3">LMG 21857</strain>
    </source>
</reference>
<dbReference type="Proteomes" id="UP000006322">
    <property type="component" value="Unassembled WGS sequence"/>
</dbReference>
<feature type="transmembrane region" description="Helical" evidence="1">
    <location>
        <begin position="37"/>
        <end position="57"/>
    </location>
</feature>
<feature type="transmembrane region" description="Helical" evidence="1">
    <location>
        <begin position="12"/>
        <end position="31"/>
    </location>
</feature>
<dbReference type="STRING" id="1129793.GPLA_2642"/>
<name>K7ADX8_9ALTE</name>
<keyword evidence="1" id="KW-0472">Membrane</keyword>
<evidence type="ECO:0008006" key="4">
    <source>
        <dbReference type="Google" id="ProtNLM"/>
    </source>
</evidence>
<sequence length="158" mass="18813">MSKYRIEVKPSAIQTKIACIAYAVMVASVFVWQPNVFTYQLLVQSTLLLLISVYFLWRWLNREKCDFVVQVSYLGEWNYLDQRDDANWWIGEQSKMFAGLLWVQLIPFLKRNQPNVGSSACWCWIYQDRVNEQDYRRLCRCIIAAQQRREKVDTNAKL</sequence>
<keyword evidence="1" id="KW-1133">Transmembrane helix</keyword>
<organism evidence="2 3">
    <name type="scientific">Paraglaciecola polaris LMG 21857</name>
    <dbReference type="NCBI Taxonomy" id="1129793"/>
    <lineage>
        <taxon>Bacteria</taxon>
        <taxon>Pseudomonadati</taxon>
        <taxon>Pseudomonadota</taxon>
        <taxon>Gammaproteobacteria</taxon>
        <taxon>Alteromonadales</taxon>
        <taxon>Alteromonadaceae</taxon>
        <taxon>Paraglaciecola</taxon>
    </lineage>
</organism>
<comment type="caution">
    <text evidence="2">The sequence shown here is derived from an EMBL/GenBank/DDBJ whole genome shotgun (WGS) entry which is preliminary data.</text>
</comment>